<dbReference type="InterPro" id="IPR036832">
    <property type="entry name" value="PPK_N_dom_sf"/>
</dbReference>
<sequence>MELPPDLYFNRELSWLRFNTRVLDQVCDGGLPLLERLKFLAIYGTNLDEFYMIRVAGLKHLYDHSVVQEGLQMGHGKQLECIRSYLVAEQKIVQEQFLQLKEKLAQQHLAIQSVEELSTKNTEKLRAYFDNYLYPVVVPIILDPARPFPFLSNLSFGLILGLQHLNYAHKAYGIIKIPALLKRFIPVEKGVFVPVEQVVKQFAPLLFEKHSVLESMVFRVTCDADMEIIEDEGHDLAELISEGLRTRDRGDVVRLEVSEGNADLLEFIEHKMFGVTKDIYKSDILLNLGSLWELVNLRGYDALKSPTFYPKILAPLNGMDLLTDNAAIFELLDKQDVFLFHPYESFDPIVHFIENASRDKDVVAIRMTLYRVGKQSPIVKALTEAAHTKQISVLVELKARFDEENNLHWAQALENAGAHVIYGVPRLKVHAKLAIVVRQVGAQLKEYVHLSTGNYNTASAKVYTDLSLLTSNKQIAYDILKLFHSLSTGVAAEIGLKTLYMAPMQIKPKIMAMIAEEMRFKQRGRIIFKANALVDPTIIKCLYEASCAGVKIDLIIRGICCLRPQIKGLSENIRVFSIVGKYLEHARIYYFAHDRAKVYFSSADMMPRNLEKRVELLVPATSKAIQQKLMRILHIQLKDNVKAYELNPDGSYSKMPSVGESFNAQAFYEQEVEEHV</sequence>
<dbReference type="InterPro" id="IPR003414">
    <property type="entry name" value="PP_kinase"/>
</dbReference>
<feature type="binding site" evidence="6">
    <location>
        <position position="585"/>
    </location>
    <ligand>
        <name>ATP</name>
        <dbReference type="ChEBI" id="CHEBI:30616"/>
    </ligand>
</feature>
<dbReference type="NCBIfam" id="TIGR03705">
    <property type="entry name" value="poly_P_kin"/>
    <property type="match status" value="1"/>
</dbReference>
<dbReference type="Gene3D" id="3.30.870.10">
    <property type="entry name" value="Endonuclease Chain A"/>
    <property type="match status" value="2"/>
</dbReference>
<evidence type="ECO:0000256" key="6">
    <source>
        <dbReference type="HAMAP-Rule" id="MF_00347"/>
    </source>
</evidence>
<keyword evidence="13" id="KW-1185">Reference proteome</keyword>
<feature type="domain" description="Polyphosphate kinase N-terminal" evidence="9">
    <location>
        <begin position="8"/>
        <end position="111"/>
    </location>
</feature>
<gene>
    <name evidence="12" type="primary">ppk1</name>
    <name evidence="6" type="synonym">ppk</name>
    <name evidence="12" type="ORF">FNE76_02780</name>
</gene>
<dbReference type="AlphaFoldDB" id="A0A553V0N2"/>
<dbReference type="InterPro" id="IPR041108">
    <property type="entry name" value="PP_kinase_C_1"/>
</dbReference>
<reference evidence="13" key="1">
    <citation type="submission" date="2019-07" db="EMBL/GenBank/DDBJ databases">
        <title>Helicobacter labacensis sp. nov., Helicobacter mehlei sp. nov. and Helicobacter vulpis sp. nov., isolated from gastric mucosa of red fox (Vulpis vulpis).</title>
        <authorList>
            <person name="Papic B."/>
        </authorList>
    </citation>
    <scope>NUCLEOTIDE SEQUENCE [LARGE SCALE GENOMIC DNA]</scope>
    <source>
        <strain evidence="13">L8b</strain>
    </source>
</reference>
<comment type="similarity">
    <text evidence="6 7">Belongs to the polyphosphate kinase 1 (PPK1) family.</text>
</comment>
<evidence type="ECO:0000259" key="8">
    <source>
        <dbReference type="Pfam" id="PF02503"/>
    </source>
</evidence>
<dbReference type="PANTHER" id="PTHR30218:SF0">
    <property type="entry name" value="POLYPHOSPHATE KINASE"/>
    <property type="match status" value="1"/>
</dbReference>
<dbReference type="Pfam" id="PF13089">
    <property type="entry name" value="PP_kinase_N"/>
    <property type="match status" value="1"/>
</dbReference>
<dbReference type="SUPFAM" id="SSF140356">
    <property type="entry name" value="PPK N-terminal domain-like"/>
    <property type="match status" value="1"/>
</dbReference>
<keyword evidence="6" id="KW-0479">Metal-binding</keyword>
<dbReference type="PANTHER" id="PTHR30218">
    <property type="entry name" value="POLYPHOSPHATE KINASE"/>
    <property type="match status" value="1"/>
</dbReference>
<feature type="binding site" evidence="6">
    <location>
        <position position="400"/>
    </location>
    <ligand>
        <name>Mg(2+)</name>
        <dbReference type="ChEBI" id="CHEBI:18420"/>
    </ligand>
</feature>
<keyword evidence="3 6" id="KW-0547">Nucleotide-binding</keyword>
<dbReference type="GO" id="GO:0009358">
    <property type="term" value="C:polyphosphate kinase complex"/>
    <property type="evidence" value="ECO:0007669"/>
    <property type="project" value="InterPro"/>
</dbReference>
<name>A0A553V0N2_9HELI</name>
<dbReference type="NCBIfam" id="NF003921">
    <property type="entry name" value="PRK05443.2-2"/>
    <property type="match status" value="1"/>
</dbReference>
<dbReference type="EMBL" id="VKGC01000004">
    <property type="protein sequence ID" value="TSA86026.1"/>
    <property type="molecule type" value="Genomic_DNA"/>
</dbReference>
<dbReference type="Pfam" id="PF02503">
    <property type="entry name" value="PP_kinase"/>
    <property type="match status" value="1"/>
</dbReference>
<evidence type="ECO:0000259" key="9">
    <source>
        <dbReference type="Pfam" id="PF13089"/>
    </source>
</evidence>
<dbReference type="InterPro" id="IPR025200">
    <property type="entry name" value="PPK_C_dom2"/>
</dbReference>
<reference evidence="12 13" key="2">
    <citation type="submission" date="2019-07" db="EMBL/GenBank/DDBJ databases">
        <title>Helicobacter labacensis sp. nov., Helicobacter mehlei sp. nov. and Helicobacter vulpis sp. nov., isolated from gastric mucosa of red fox (Vulpis vulpis).</title>
        <authorList>
            <person name="Kusar D."/>
            <person name="Gruntar I."/>
            <person name="Pate M."/>
            <person name="Zajc U."/>
            <person name="Ocepek M."/>
        </authorList>
    </citation>
    <scope>NUCLEOTIDE SEQUENCE [LARGE SCALE GENOMIC DNA]</scope>
    <source>
        <strain evidence="12 13">L8b</strain>
    </source>
</reference>
<keyword evidence="1 6" id="KW-0597">Phosphoprotein</keyword>
<feature type="domain" description="Polyphosphate kinase middle" evidence="8">
    <location>
        <begin position="122"/>
        <end position="294"/>
    </location>
</feature>
<feature type="binding site" evidence="6">
    <location>
        <position position="46"/>
    </location>
    <ligand>
        <name>ATP</name>
        <dbReference type="ChEBI" id="CHEBI:30616"/>
    </ligand>
</feature>
<accession>A0A553V0N2</accession>
<evidence type="ECO:0000256" key="5">
    <source>
        <dbReference type="ARBA" id="ARBA00022840"/>
    </source>
</evidence>
<evidence type="ECO:0000313" key="13">
    <source>
        <dbReference type="Proteomes" id="UP000319322"/>
    </source>
</evidence>
<dbReference type="EC" id="2.7.4.1" evidence="6 7"/>
<keyword evidence="2 6" id="KW-0808">Transferase</keyword>
<evidence type="ECO:0000256" key="1">
    <source>
        <dbReference type="ARBA" id="ARBA00022553"/>
    </source>
</evidence>
<keyword evidence="4 6" id="KW-0418">Kinase</keyword>
<dbReference type="OrthoDB" id="9761456at2"/>
<dbReference type="GO" id="GO:0006799">
    <property type="term" value="P:polyphosphate biosynthetic process"/>
    <property type="evidence" value="ECO:0007669"/>
    <property type="project" value="UniProtKB-UniRule"/>
</dbReference>
<dbReference type="GO" id="GO:0008976">
    <property type="term" value="F:polyphosphate kinase activity"/>
    <property type="evidence" value="ECO:0007669"/>
    <property type="project" value="UniProtKB-UniRule"/>
</dbReference>
<dbReference type="HAMAP" id="MF_00347">
    <property type="entry name" value="Polyphosphate_kinase"/>
    <property type="match status" value="1"/>
</dbReference>
<dbReference type="Gene3D" id="1.20.58.310">
    <property type="entry name" value="Polyphosphate kinase N-terminal domain"/>
    <property type="match status" value="1"/>
</dbReference>
<dbReference type="SUPFAM" id="SSF56024">
    <property type="entry name" value="Phospholipase D/nuclease"/>
    <property type="match status" value="2"/>
</dbReference>
<dbReference type="Pfam" id="PF13090">
    <property type="entry name" value="PP_kinase_C"/>
    <property type="match status" value="1"/>
</dbReference>
<protein>
    <recommendedName>
        <fullName evidence="6 7">Polyphosphate kinase</fullName>
        <ecNumber evidence="6 7">2.7.4.1</ecNumber>
    </recommendedName>
    <alternativeName>
        <fullName evidence="6">ATP-polyphosphate phosphotransferase</fullName>
    </alternativeName>
    <alternativeName>
        <fullName evidence="6">Polyphosphoric acid kinase</fullName>
    </alternativeName>
</protein>
<feature type="domain" description="Polyphosphate kinase C-terminal" evidence="10">
    <location>
        <begin position="499"/>
        <end position="665"/>
    </location>
</feature>
<dbReference type="GO" id="GO:0005524">
    <property type="term" value="F:ATP binding"/>
    <property type="evidence" value="ECO:0007669"/>
    <property type="project" value="UniProtKB-KW"/>
</dbReference>
<keyword evidence="5 6" id="KW-0067">ATP-binding</keyword>
<dbReference type="CDD" id="cd09168">
    <property type="entry name" value="PLDc_PaPPK1_C2_like"/>
    <property type="match status" value="1"/>
</dbReference>
<evidence type="ECO:0000256" key="2">
    <source>
        <dbReference type="ARBA" id="ARBA00022679"/>
    </source>
</evidence>
<dbReference type="InterPro" id="IPR025198">
    <property type="entry name" value="PPK_N_dom"/>
</dbReference>
<feature type="binding site" evidence="6">
    <location>
        <position position="463"/>
    </location>
    <ligand>
        <name>ATP</name>
        <dbReference type="ChEBI" id="CHEBI:30616"/>
    </ligand>
</feature>
<dbReference type="SUPFAM" id="SSF143724">
    <property type="entry name" value="PHP14-like"/>
    <property type="match status" value="1"/>
</dbReference>
<comment type="cofactor">
    <cofactor evidence="6">
        <name>Mg(2+)</name>
        <dbReference type="ChEBI" id="CHEBI:18420"/>
    </cofactor>
</comment>
<evidence type="ECO:0000313" key="12">
    <source>
        <dbReference type="EMBL" id="TSA86026.1"/>
    </source>
</evidence>
<dbReference type="PIRSF" id="PIRSF015589">
    <property type="entry name" value="PP_kinase"/>
    <property type="match status" value="1"/>
</dbReference>
<evidence type="ECO:0000259" key="10">
    <source>
        <dbReference type="Pfam" id="PF13090"/>
    </source>
</evidence>
<dbReference type="Pfam" id="PF17941">
    <property type="entry name" value="PP_kinase_C_1"/>
    <property type="match status" value="1"/>
</dbReference>
<evidence type="ECO:0000259" key="11">
    <source>
        <dbReference type="Pfam" id="PF17941"/>
    </source>
</evidence>
<keyword evidence="6" id="KW-0460">Magnesium</keyword>
<feature type="binding site" evidence="6">
    <location>
        <position position="557"/>
    </location>
    <ligand>
        <name>ATP</name>
        <dbReference type="ChEBI" id="CHEBI:30616"/>
    </ligand>
</feature>
<proteinExistence type="inferred from homology"/>
<dbReference type="Gene3D" id="3.30.1840.10">
    <property type="entry name" value="Polyphosphate kinase middle domain"/>
    <property type="match status" value="1"/>
</dbReference>
<evidence type="ECO:0000256" key="4">
    <source>
        <dbReference type="ARBA" id="ARBA00022777"/>
    </source>
</evidence>
<comment type="function">
    <text evidence="6 7">Catalyzes the reversible transfer of the terminal phosphate of ATP to form a long-chain polyphosphate (polyP).</text>
</comment>
<comment type="PTM">
    <text evidence="6 7">An intermediate of this reaction is the autophosphorylated ppk in which a phosphate is covalently linked to a histidine residue through a N-P bond.</text>
</comment>
<comment type="caution">
    <text evidence="12">The sequence shown here is derived from an EMBL/GenBank/DDBJ whole genome shotgun (WGS) entry which is preliminary data.</text>
</comment>
<comment type="catalytic activity">
    <reaction evidence="6 7">
        <text>[phosphate](n) + ATP = [phosphate](n+1) + ADP</text>
        <dbReference type="Rhea" id="RHEA:19573"/>
        <dbReference type="Rhea" id="RHEA-COMP:9859"/>
        <dbReference type="Rhea" id="RHEA-COMP:14280"/>
        <dbReference type="ChEBI" id="CHEBI:16838"/>
        <dbReference type="ChEBI" id="CHEBI:30616"/>
        <dbReference type="ChEBI" id="CHEBI:456216"/>
        <dbReference type="EC" id="2.7.4.1"/>
    </reaction>
</comment>
<evidence type="ECO:0000256" key="7">
    <source>
        <dbReference type="RuleBase" id="RU003800"/>
    </source>
</evidence>
<organism evidence="12 13">
    <name type="scientific">Helicobacter mehlei</name>
    <dbReference type="NCBI Taxonomy" id="2316080"/>
    <lineage>
        <taxon>Bacteria</taxon>
        <taxon>Pseudomonadati</taxon>
        <taxon>Campylobacterota</taxon>
        <taxon>Epsilonproteobacteria</taxon>
        <taxon>Campylobacterales</taxon>
        <taxon>Helicobacteraceae</taxon>
        <taxon>Helicobacter</taxon>
    </lineage>
</organism>
<feature type="domain" description="Polyphosphate kinase C-terminal" evidence="11">
    <location>
        <begin position="328"/>
        <end position="488"/>
    </location>
</feature>
<dbReference type="InterPro" id="IPR036830">
    <property type="entry name" value="PP_kinase_middle_dom_sf"/>
</dbReference>
<dbReference type="GO" id="GO:0046872">
    <property type="term" value="F:metal ion binding"/>
    <property type="evidence" value="ECO:0007669"/>
    <property type="project" value="UniProtKB-KW"/>
</dbReference>
<feature type="active site" description="Phosphohistidine intermediate" evidence="6">
    <location>
        <position position="430"/>
    </location>
</feature>
<evidence type="ECO:0000256" key="3">
    <source>
        <dbReference type="ARBA" id="ARBA00022741"/>
    </source>
</evidence>
<dbReference type="InterPro" id="IPR024953">
    <property type="entry name" value="PP_kinase_middle"/>
</dbReference>
<reference evidence="12 13" key="3">
    <citation type="submission" date="2019-07" db="EMBL/GenBank/DDBJ databases">
        <authorList>
            <person name="Papic B."/>
        </authorList>
    </citation>
    <scope>NUCLEOTIDE SEQUENCE [LARGE SCALE GENOMIC DNA]</scope>
    <source>
        <strain evidence="12 13">L8b</strain>
    </source>
</reference>
<feature type="binding site" evidence="6">
    <location>
        <position position="371"/>
    </location>
    <ligand>
        <name>Mg(2+)</name>
        <dbReference type="ChEBI" id="CHEBI:18420"/>
    </ligand>
</feature>
<dbReference type="Proteomes" id="UP000319322">
    <property type="component" value="Unassembled WGS sequence"/>
</dbReference>
<dbReference type="RefSeq" id="WP_120947876.1">
    <property type="nucleotide sequence ID" value="NZ_QXQP01000001.1"/>
</dbReference>